<dbReference type="EC" id="3.1.4.52" evidence="3"/>
<feature type="domain" description="EAL" evidence="1">
    <location>
        <begin position="613"/>
        <end position="868"/>
    </location>
</feature>
<dbReference type="KEGG" id="tcd:AAIA72_09750"/>
<dbReference type="PROSITE" id="PS50887">
    <property type="entry name" value="GGDEF"/>
    <property type="match status" value="1"/>
</dbReference>
<dbReference type="InterPro" id="IPR050706">
    <property type="entry name" value="Cyclic-di-GMP_PDE-like"/>
</dbReference>
<dbReference type="EMBL" id="CP154858">
    <property type="protein sequence ID" value="XDT71090.1"/>
    <property type="molecule type" value="Genomic_DNA"/>
</dbReference>
<reference evidence="3" key="1">
    <citation type="submission" date="2024-05" db="EMBL/GenBank/DDBJ databases">
        <title>Genome sequencing of novel strain.</title>
        <authorList>
            <person name="Ganbat D."/>
            <person name="Ganbat S."/>
            <person name="Lee S.-J."/>
        </authorList>
    </citation>
    <scope>NUCLEOTIDE SEQUENCE</scope>
    <source>
        <strain evidence="3">SMD15-11</strain>
    </source>
</reference>
<protein>
    <submittedName>
        <fullName evidence="3">GGDEF domain-containing phosphodiesterase</fullName>
        <ecNumber evidence="3">3.1.4.52</ecNumber>
    </submittedName>
</protein>
<dbReference type="SMART" id="SM00052">
    <property type="entry name" value="EAL"/>
    <property type="match status" value="1"/>
</dbReference>
<dbReference type="AlphaFoldDB" id="A0AB39UTD9"/>
<dbReference type="Gene3D" id="3.30.70.270">
    <property type="match status" value="1"/>
</dbReference>
<dbReference type="PROSITE" id="PS50883">
    <property type="entry name" value="EAL"/>
    <property type="match status" value="1"/>
</dbReference>
<dbReference type="InterPro" id="IPR035919">
    <property type="entry name" value="EAL_sf"/>
</dbReference>
<dbReference type="InterPro" id="IPR001633">
    <property type="entry name" value="EAL_dom"/>
</dbReference>
<organism evidence="3">
    <name type="scientific">Thermohahella caldifontis</name>
    <dbReference type="NCBI Taxonomy" id="3142973"/>
    <lineage>
        <taxon>Bacteria</taxon>
        <taxon>Pseudomonadati</taxon>
        <taxon>Pseudomonadota</taxon>
        <taxon>Gammaproteobacteria</taxon>
        <taxon>Oceanospirillales</taxon>
        <taxon>Hahellaceae</taxon>
        <taxon>Thermohahella</taxon>
    </lineage>
</organism>
<dbReference type="CDD" id="cd01948">
    <property type="entry name" value="EAL"/>
    <property type="match status" value="1"/>
</dbReference>
<dbReference type="RefSeq" id="WP_369600129.1">
    <property type="nucleotide sequence ID" value="NZ_CP154858.1"/>
</dbReference>
<dbReference type="GO" id="GO:0071111">
    <property type="term" value="F:cyclic-guanylate-specific phosphodiesterase activity"/>
    <property type="evidence" value="ECO:0007669"/>
    <property type="project" value="UniProtKB-EC"/>
</dbReference>
<evidence type="ECO:0000259" key="2">
    <source>
        <dbReference type="PROSITE" id="PS50887"/>
    </source>
</evidence>
<dbReference type="SUPFAM" id="SSF141868">
    <property type="entry name" value="EAL domain-like"/>
    <property type="match status" value="1"/>
</dbReference>
<evidence type="ECO:0000259" key="1">
    <source>
        <dbReference type="PROSITE" id="PS50883"/>
    </source>
</evidence>
<accession>A0AB39UTD9</accession>
<dbReference type="SUPFAM" id="SSF55073">
    <property type="entry name" value="Nucleotide cyclase"/>
    <property type="match status" value="1"/>
</dbReference>
<evidence type="ECO:0000313" key="3">
    <source>
        <dbReference type="EMBL" id="XDT71090.1"/>
    </source>
</evidence>
<dbReference type="PANTHER" id="PTHR33121">
    <property type="entry name" value="CYCLIC DI-GMP PHOSPHODIESTERASE PDEF"/>
    <property type="match status" value="1"/>
</dbReference>
<dbReference type="SMART" id="SM00267">
    <property type="entry name" value="GGDEF"/>
    <property type="match status" value="1"/>
</dbReference>
<proteinExistence type="predicted"/>
<gene>
    <name evidence="3" type="ORF">AAIA72_09750</name>
</gene>
<feature type="domain" description="GGDEF" evidence="2">
    <location>
        <begin position="476"/>
        <end position="604"/>
    </location>
</feature>
<dbReference type="Pfam" id="PF00990">
    <property type="entry name" value="GGDEF"/>
    <property type="match status" value="1"/>
</dbReference>
<dbReference type="Gene3D" id="3.20.20.450">
    <property type="entry name" value="EAL domain"/>
    <property type="match status" value="1"/>
</dbReference>
<dbReference type="Pfam" id="PF00563">
    <property type="entry name" value="EAL"/>
    <property type="match status" value="1"/>
</dbReference>
<dbReference type="InterPro" id="IPR029787">
    <property type="entry name" value="Nucleotide_cyclase"/>
</dbReference>
<dbReference type="Gene3D" id="3.30.450.20">
    <property type="entry name" value="PAS domain"/>
    <property type="match status" value="1"/>
</dbReference>
<keyword evidence="3" id="KW-0378">Hydrolase</keyword>
<sequence length="890" mass="101654">MTVEQSEETRKTLKFFVARELYRLLSSENWQSAAEASEFAVVAFGNTVDYANPVFQQHFRVTQQQLSTPLLIEQLLPARTRDRLRSLLPSLHAFEAETAEQFAPVYLPLMDDDGRPDDLGVMAVHPLPAGEASVVLAVWINKHMMPVIAREESLVLEKVPSGLYHATVNLETWAAEAHYISPSMAAIVGEPYERLIAKGLQDPHWWTRSIYNADRSEVMGRQSLLLLEGRLLHEYRIQTPDGTKWIEDCVEIIQQTPQTIDIVGVWTDIDHSKRLELSHEFSSGLYRAIEQSGDEASFYCDLCEQLASVPTIALAWVGLPEPEENPQRILSHVCRKGVGKCSQTIHVKITEDDQPFNLVAEAWRDGFTYHEIARATPRLIPWHGPLDEGIAYSAIALRIDTPERPVAILVLYSDQPGFFRPDKGWTQPLKELRKLLGEKITLFRHQKHLELITYSSPLTGDPNQTALLERLQNIDGPVSLVYLNLKEFSSINLLGGFAQGDEMIRRLSRLLHSHLQEQEEVYHLGADHFFLVLKETRTELLHRSMTQIQGALDELTESMQIPPVRARFSILRYPQDCQDPMLTHEILVLMDHQDQDTNIRFFDPALYEDVENNIRIQSLLRRAIREKRFTWVFQPIADAQHPDRISAEILIRLMDDSGNPVSPERFIRVAEQTQLISHITPLVAECAISTCAQWISTGLPVDRLSINLSAIDIEQRDTLITHLKSLWEKYQVSPRHFAFEITERTAVLHMEKVRRFIHELRDLGATVELDDFGVGHSSLSMLNQLDVAAIKIDKQFVDQMLDDSRTYRLIRLIIDTAHDLGAKTIAEGVETRAQYEALTKLGCDFLQGYYICRPLPDSEFTGFIKRYVANNTKQTQSSRNQTRSRTTPET</sequence>
<dbReference type="PANTHER" id="PTHR33121:SF79">
    <property type="entry name" value="CYCLIC DI-GMP PHOSPHODIESTERASE PDED-RELATED"/>
    <property type="match status" value="1"/>
</dbReference>
<dbReference type="InterPro" id="IPR043128">
    <property type="entry name" value="Rev_trsase/Diguanyl_cyclase"/>
</dbReference>
<name>A0AB39UTD9_9GAMM</name>
<dbReference type="InterPro" id="IPR000160">
    <property type="entry name" value="GGDEF_dom"/>
</dbReference>